<sequence>MRRDSQWGASQPRTAPGDDSRRTGRKPEYVRYESFRQACREHAPDTAATAQDGEDAP</sequence>
<proteinExistence type="predicted"/>
<evidence type="ECO:0000313" key="3">
    <source>
        <dbReference type="Proteomes" id="UP000254150"/>
    </source>
</evidence>
<dbReference type="Proteomes" id="UP000254150">
    <property type="component" value="Unassembled WGS sequence"/>
</dbReference>
<dbReference type="AlphaFoldDB" id="A0A380MQ58"/>
<accession>A0A380MQ58</accession>
<evidence type="ECO:0000313" key="2">
    <source>
        <dbReference type="EMBL" id="SUO94314.1"/>
    </source>
</evidence>
<dbReference type="EMBL" id="UHID01000001">
    <property type="protein sequence ID" value="SUO94314.1"/>
    <property type="molecule type" value="Genomic_DNA"/>
</dbReference>
<feature type="region of interest" description="Disordered" evidence="1">
    <location>
        <begin position="1"/>
        <end position="57"/>
    </location>
</feature>
<evidence type="ECO:0000256" key="1">
    <source>
        <dbReference type="SAM" id="MobiDB-lite"/>
    </source>
</evidence>
<protein>
    <submittedName>
        <fullName evidence="2">Uncharacterized protein</fullName>
    </submittedName>
</protein>
<feature type="compositionally biased region" description="Basic and acidic residues" evidence="1">
    <location>
        <begin position="16"/>
        <end position="44"/>
    </location>
</feature>
<organism evidence="2 3">
    <name type="scientific">Streptomyces griseus</name>
    <dbReference type="NCBI Taxonomy" id="1911"/>
    <lineage>
        <taxon>Bacteria</taxon>
        <taxon>Bacillati</taxon>
        <taxon>Actinomycetota</taxon>
        <taxon>Actinomycetes</taxon>
        <taxon>Kitasatosporales</taxon>
        <taxon>Streptomycetaceae</taxon>
        <taxon>Streptomyces</taxon>
    </lineage>
</organism>
<gene>
    <name evidence="2" type="ORF">NCTC7807_00821</name>
</gene>
<name>A0A380MQ58_STRGR</name>
<reference evidence="2 3" key="1">
    <citation type="submission" date="2018-06" db="EMBL/GenBank/DDBJ databases">
        <authorList>
            <consortium name="Pathogen Informatics"/>
            <person name="Doyle S."/>
        </authorList>
    </citation>
    <scope>NUCLEOTIDE SEQUENCE [LARGE SCALE GENOMIC DNA]</scope>
    <source>
        <strain evidence="2 3">NCTC7807</strain>
    </source>
</reference>